<evidence type="ECO:0000313" key="3">
    <source>
        <dbReference type="Proteomes" id="UP000199771"/>
    </source>
</evidence>
<feature type="transmembrane region" description="Helical" evidence="1">
    <location>
        <begin position="12"/>
        <end position="33"/>
    </location>
</feature>
<dbReference type="AlphaFoldDB" id="A0A1I2HVA4"/>
<dbReference type="STRING" id="1076937.SAMN04488120_102235"/>
<evidence type="ECO:0000313" key="2">
    <source>
        <dbReference type="EMBL" id="SFF33333.1"/>
    </source>
</evidence>
<dbReference type="OrthoDB" id="6198106at2"/>
<sequence length="87" mass="9982">MEALTEELVPLVAIICIFVIMPGMVMYFIYAAVIDRRRHQRDAQTASASAHAELIALAERMEQRIEALEQILDAESPGWRNKYHDRP</sequence>
<protein>
    <submittedName>
        <fullName evidence="2">Phage shock protein B</fullName>
    </submittedName>
</protein>
<keyword evidence="3" id="KW-1185">Reference proteome</keyword>
<evidence type="ECO:0000256" key="1">
    <source>
        <dbReference type="SAM" id="Phobius"/>
    </source>
</evidence>
<name>A0A1I2HVA4_9GAMM</name>
<accession>A0A1I2HVA4</accession>
<dbReference type="GO" id="GO:0009271">
    <property type="term" value="P:phage shock"/>
    <property type="evidence" value="ECO:0007669"/>
    <property type="project" value="InterPro"/>
</dbReference>
<keyword evidence="1" id="KW-0812">Transmembrane</keyword>
<organism evidence="2 3">
    <name type="scientific">Fontimonas thermophila</name>
    <dbReference type="NCBI Taxonomy" id="1076937"/>
    <lineage>
        <taxon>Bacteria</taxon>
        <taxon>Pseudomonadati</taxon>
        <taxon>Pseudomonadota</taxon>
        <taxon>Gammaproteobacteria</taxon>
        <taxon>Nevskiales</taxon>
        <taxon>Nevskiaceae</taxon>
        <taxon>Fontimonas</taxon>
    </lineage>
</organism>
<dbReference type="RefSeq" id="WP_143383604.1">
    <property type="nucleotide sequence ID" value="NZ_FOOC01000002.1"/>
</dbReference>
<dbReference type="GO" id="GO:0006355">
    <property type="term" value="P:regulation of DNA-templated transcription"/>
    <property type="evidence" value="ECO:0007669"/>
    <property type="project" value="InterPro"/>
</dbReference>
<keyword evidence="1" id="KW-1133">Transmembrane helix</keyword>
<dbReference type="EMBL" id="FOOC01000002">
    <property type="protein sequence ID" value="SFF33333.1"/>
    <property type="molecule type" value="Genomic_DNA"/>
</dbReference>
<dbReference type="InterPro" id="IPR009554">
    <property type="entry name" value="Phageshock_PspB"/>
</dbReference>
<reference evidence="2 3" key="1">
    <citation type="submission" date="2016-10" db="EMBL/GenBank/DDBJ databases">
        <authorList>
            <person name="de Groot N.N."/>
        </authorList>
    </citation>
    <scope>NUCLEOTIDE SEQUENCE [LARGE SCALE GENOMIC DNA]</scope>
    <source>
        <strain evidence="2 3">DSM 23609</strain>
    </source>
</reference>
<dbReference type="Pfam" id="PF06667">
    <property type="entry name" value="PspB"/>
    <property type="match status" value="1"/>
</dbReference>
<dbReference type="NCBIfam" id="TIGR02976">
    <property type="entry name" value="phageshock_pspB"/>
    <property type="match status" value="1"/>
</dbReference>
<dbReference type="Proteomes" id="UP000199771">
    <property type="component" value="Unassembled WGS sequence"/>
</dbReference>
<proteinExistence type="predicted"/>
<gene>
    <name evidence="2" type="ORF">SAMN04488120_102235</name>
</gene>
<keyword evidence="1" id="KW-0472">Membrane</keyword>